<name>E4RR59_LEAB4</name>
<dbReference type="Gene3D" id="3.40.30.10">
    <property type="entry name" value="Glutaredoxin"/>
    <property type="match status" value="1"/>
</dbReference>
<reference evidence="2 3" key="2">
    <citation type="journal article" date="2011" name="Stand. Genomic Sci.">
        <title>Complete genome sequence of Leadbetterella byssophila type strain (4M15).</title>
        <authorList>
            <person name="Abt B."/>
            <person name="Teshima H."/>
            <person name="Lucas S."/>
            <person name="Lapidus A."/>
            <person name="Del Rio T.G."/>
            <person name="Nolan M."/>
            <person name="Tice H."/>
            <person name="Cheng J.F."/>
            <person name="Pitluck S."/>
            <person name="Liolios K."/>
            <person name="Pagani I."/>
            <person name="Ivanova N."/>
            <person name="Mavromatis K."/>
            <person name="Pati A."/>
            <person name="Tapia R."/>
            <person name="Han C."/>
            <person name="Goodwin L."/>
            <person name="Chen A."/>
            <person name="Palaniappan K."/>
            <person name="Land M."/>
            <person name="Hauser L."/>
            <person name="Chang Y.J."/>
            <person name="Jeffries C.D."/>
            <person name="Rohde M."/>
            <person name="Goker M."/>
            <person name="Tindall B.J."/>
            <person name="Detter J.C."/>
            <person name="Woyke T."/>
            <person name="Bristow J."/>
            <person name="Eisen J.A."/>
            <person name="Markowitz V."/>
            <person name="Hugenholtz P."/>
            <person name="Klenk H.P."/>
            <person name="Kyrpides N.C."/>
        </authorList>
    </citation>
    <scope>NUCLEOTIDE SEQUENCE [LARGE SCALE GENOMIC DNA]</scope>
    <source>
        <strain evidence="3">DSM 17132 / JCM 16389 / KACC 11308 / NBRC 106382 / 4M15</strain>
    </source>
</reference>
<dbReference type="GO" id="GO:0016491">
    <property type="term" value="F:oxidoreductase activity"/>
    <property type="evidence" value="ECO:0007669"/>
    <property type="project" value="InterPro"/>
</dbReference>
<dbReference type="GO" id="GO:0016209">
    <property type="term" value="F:antioxidant activity"/>
    <property type="evidence" value="ECO:0007669"/>
    <property type="project" value="InterPro"/>
</dbReference>
<evidence type="ECO:0000313" key="3">
    <source>
        <dbReference type="Proteomes" id="UP000007435"/>
    </source>
</evidence>
<keyword evidence="3" id="KW-1185">Reference proteome</keyword>
<evidence type="ECO:0000259" key="1">
    <source>
        <dbReference type="PROSITE" id="PS51352"/>
    </source>
</evidence>
<dbReference type="Pfam" id="PF00578">
    <property type="entry name" value="AhpC-TSA"/>
    <property type="match status" value="1"/>
</dbReference>
<evidence type="ECO:0000313" key="2">
    <source>
        <dbReference type="EMBL" id="ADQ17545.1"/>
    </source>
</evidence>
<dbReference type="Proteomes" id="UP000007435">
    <property type="component" value="Chromosome"/>
</dbReference>
<dbReference type="CDD" id="cd02969">
    <property type="entry name" value="PRX_like1"/>
    <property type="match status" value="1"/>
</dbReference>
<feature type="domain" description="Thioredoxin" evidence="1">
    <location>
        <begin position="22"/>
        <end position="177"/>
    </location>
</feature>
<dbReference type="PANTHER" id="PTHR43640:SF1">
    <property type="entry name" value="THIOREDOXIN-DEPENDENT PEROXIREDOXIN"/>
    <property type="match status" value="1"/>
</dbReference>
<dbReference type="InterPro" id="IPR000866">
    <property type="entry name" value="AhpC/TSA"/>
</dbReference>
<gene>
    <name evidence="2" type="ordered locus">Lbys_1839</name>
</gene>
<dbReference type="InterPro" id="IPR013766">
    <property type="entry name" value="Thioredoxin_domain"/>
</dbReference>
<dbReference type="STRING" id="649349.Lbys_1839"/>
<dbReference type="KEGG" id="lby:Lbys_1839"/>
<dbReference type="EMBL" id="CP002305">
    <property type="protein sequence ID" value="ADQ17545.1"/>
    <property type="molecule type" value="Genomic_DNA"/>
</dbReference>
<protein>
    <submittedName>
        <fullName evidence="2">Alkyl hydroperoxide reductase/ Thiol specific antioxidant/ Mal allergen</fullName>
    </submittedName>
</protein>
<dbReference type="AlphaFoldDB" id="E4RR59"/>
<dbReference type="HOGENOM" id="CLU_076204_2_1_10"/>
<sequence>MKKGIILIVSVLLLAFQNPGGYGIGDAAMDFKLKGVDDREWSLSDFSDAKGHIVIFTCNSCPYAVAYEDRIIALDKKYKPLGYPVIAINPSGESEQENLEAMKARAREKSFSFPYVSDADQKLYPVYGAVRTPHAFVLKKQDGKNIVKYIGAIDNNYENPEEVTDKYIEEAVDALLDGREVIRTRTVAIGCAIKPKK</sequence>
<dbReference type="PANTHER" id="PTHR43640">
    <property type="entry name" value="OS07G0260300 PROTEIN"/>
    <property type="match status" value="1"/>
</dbReference>
<dbReference type="eggNOG" id="COG1225">
    <property type="taxonomic scope" value="Bacteria"/>
</dbReference>
<proteinExistence type="predicted"/>
<organism evidence="2 3">
    <name type="scientific">Leadbetterella byssophila (strain DSM 17132 / JCM 16389 / KACC 11308 / NBRC 106382 / 4M15)</name>
    <dbReference type="NCBI Taxonomy" id="649349"/>
    <lineage>
        <taxon>Bacteria</taxon>
        <taxon>Pseudomonadati</taxon>
        <taxon>Bacteroidota</taxon>
        <taxon>Cytophagia</taxon>
        <taxon>Cytophagales</taxon>
        <taxon>Leadbetterellaceae</taxon>
        <taxon>Leadbetterella</taxon>
    </lineage>
</organism>
<dbReference type="RefSeq" id="WP_013408594.1">
    <property type="nucleotide sequence ID" value="NC_014655.1"/>
</dbReference>
<accession>E4RR59</accession>
<dbReference type="InterPro" id="IPR047262">
    <property type="entry name" value="PRX-like1"/>
</dbReference>
<dbReference type="OrthoDB" id="9809746at2"/>
<dbReference type="PROSITE" id="PS51352">
    <property type="entry name" value="THIOREDOXIN_2"/>
    <property type="match status" value="1"/>
</dbReference>
<dbReference type="SUPFAM" id="SSF52833">
    <property type="entry name" value="Thioredoxin-like"/>
    <property type="match status" value="1"/>
</dbReference>
<reference key="1">
    <citation type="submission" date="2010-11" db="EMBL/GenBank/DDBJ databases">
        <title>The complete genome of Leadbetterella byssophila DSM 17132.</title>
        <authorList>
            <consortium name="US DOE Joint Genome Institute (JGI-PGF)"/>
            <person name="Lucas S."/>
            <person name="Copeland A."/>
            <person name="Lapidus A."/>
            <person name="Glavina del Rio T."/>
            <person name="Dalin E."/>
            <person name="Tice H."/>
            <person name="Bruce D."/>
            <person name="Goodwin L."/>
            <person name="Pitluck S."/>
            <person name="Kyrpides N."/>
            <person name="Mavromatis K."/>
            <person name="Ivanova N."/>
            <person name="Teshima H."/>
            <person name="Brettin T."/>
            <person name="Detter J.C."/>
            <person name="Han C."/>
            <person name="Tapia R."/>
            <person name="Land M."/>
            <person name="Hauser L."/>
            <person name="Markowitz V."/>
            <person name="Cheng J.-F."/>
            <person name="Hugenholtz P."/>
            <person name="Woyke T."/>
            <person name="Wu D."/>
            <person name="Tindall B."/>
            <person name="Pomrenke H.G."/>
            <person name="Brambilla E."/>
            <person name="Klenk H.-P."/>
            <person name="Eisen J.A."/>
        </authorList>
    </citation>
    <scope>NUCLEOTIDE SEQUENCE [LARGE SCALE GENOMIC DNA]</scope>
    <source>
        <strain>DSM 17132</strain>
    </source>
</reference>
<dbReference type="InterPro" id="IPR036249">
    <property type="entry name" value="Thioredoxin-like_sf"/>
</dbReference>